<reference evidence="2 3" key="1">
    <citation type="submission" date="2016-07" db="EMBL/GenBank/DDBJ databases">
        <title>Multiple horizontal gene transfer events from other fungi enriched the ability of initially mycotrophic Trichoderma (Ascomycota) to feed on dead plant biomass.</title>
        <authorList>
            <consortium name="DOE Joint Genome Institute"/>
            <person name="Aerts A."/>
            <person name="Atanasova L."/>
            <person name="Chenthamara K."/>
            <person name="Zhang J."/>
            <person name="Grujic M."/>
            <person name="Henrissat B."/>
            <person name="Kuo A."/>
            <person name="Salamov A."/>
            <person name="Lipzen A."/>
            <person name="Labutti K."/>
            <person name="Barry K."/>
            <person name="Miao Y."/>
            <person name="Rahimi M.J."/>
            <person name="Shen Q."/>
            <person name="Grigoriev I.V."/>
            <person name="Kubicek C.P."/>
            <person name="Druzhinina I.S."/>
        </authorList>
    </citation>
    <scope>NUCLEOTIDE SEQUENCE [LARGE SCALE GENOMIC DNA]</scope>
    <source>
        <strain evidence="2 3">CBS 226.95</strain>
    </source>
</reference>
<evidence type="ECO:0000313" key="2">
    <source>
        <dbReference type="EMBL" id="PTB52741.1"/>
    </source>
</evidence>
<accession>A0A2T4A6R1</accession>
<dbReference type="EMBL" id="KZ679683">
    <property type="protein sequence ID" value="PTB52741.1"/>
    <property type="molecule type" value="Genomic_DNA"/>
</dbReference>
<organism evidence="2 3">
    <name type="scientific">Trichoderma harzianum CBS 226.95</name>
    <dbReference type="NCBI Taxonomy" id="983964"/>
    <lineage>
        <taxon>Eukaryota</taxon>
        <taxon>Fungi</taxon>
        <taxon>Dikarya</taxon>
        <taxon>Ascomycota</taxon>
        <taxon>Pezizomycotina</taxon>
        <taxon>Sordariomycetes</taxon>
        <taxon>Hypocreomycetidae</taxon>
        <taxon>Hypocreales</taxon>
        <taxon>Hypocreaceae</taxon>
        <taxon>Trichoderma</taxon>
    </lineage>
</organism>
<dbReference type="GeneID" id="36627966"/>
<evidence type="ECO:0000313" key="3">
    <source>
        <dbReference type="Proteomes" id="UP000241690"/>
    </source>
</evidence>
<evidence type="ECO:0000256" key="1">
    <source>
        <dbReference type="SAM" id="SignalP"/>
    </source>
</evidence>
<feature type="signal peptide" evidence="1">
    <location>
        <begin position="1"/>
        <end position="19"/>
    </location>
</feature>
<dbReference type="Proteomes" id="UP000241690">
    <property type="component" value="Unassembled WGS sequence"/>
</dbReference>
<feature type="chain" id="PRO_5015709911" description="Secreted protein" evidence="1">
    <location>
        <begin position="20"/>
        <end position="76"/>
    </location>
</feature>
<sequence length="76" mass="8595">MVVVKVHLPFLFFICLNDACPNVPLKLIFPIHCLRHPGFAAGALYPTIQDVHILSVQQFQRFPCPPISLSRCTPMH</sequence>
<feature type="non-terminal residue" evidence="2">
    <location>
        <position position="76"/>
    </location>
</feature>
<proteinExistence type="predicted"/>
<gene>
    <name evidence="2" type="ORF">M431DRAFT_510010</name>
</gene>
<name>A0A2T4A6R1_TRIHA</name>
<keyword evidence="3" id="KW-1185">Reference proteome</keyword>
<protein>
    <recommendedName>
        <fullName evidence="4">Secreted protein</fullName>
    </recommendedName>
</protein>
<keyword evidence="1" id="KW-0732">Signal</keyword>
<evidence type="ECO:0008006" key="4">
    <source>
        <dbReference type="Google" id="ProtNLM"/>
    </source>
</evidence>
<dbReference type="AlphaFoldDB" id="A0A2T4A6R1"/>
<dbReference type="RefSeq" id="XP_024772418.1">
    <property type="nucleotide sequence ID" value="XM_024919397.1"/>
</dbReference>